<organism evidence="1 2">
    <name type="scientific">Chloebia gouldiae</name>
    <name type="common">Gouldian finch</name>
    <name type="synonym">Erythrura gouldiae</name>
    <dbReference type="NCBI Taxonomy" id="44316"/>
    <lineage>
        <taxon>Eukaryota</taxon>
        <taxon>Metazoa</taxon>
        <taxon>Chordata</taxon>
        <taxon>Craniata</taxon>
        <taxon>Vertebrata</taxon>
        <taxon>Euteleostomi</taxon>
        <taxon>Archelosauria</taxon>
        <taxon>Archosauria</taxon>
        <taxon>Dinosauria</taxon>
        <taxon>Saurischia</taxon>
        <taxon>Theropoda</taxon>
        <taxon>Coelurosauria</taxon>
        <taxon>Aves</taxon>
        <taxon>Neognathae</taxon>
        <taxon>Neoaves</taxon>
        <taxon>Telluraves</taxon>
        <taxon>Australaves</taxon>
        <taxon>Passeriformes</taxon>
        <taxon>Passeroidea</taxon>
        <taxon>Passeridae</taxon>
        <taxon>Chloebia</taxon>
    </lineage>
</organism>
<sequence>MIPRSGNGELEVKMAMLFWHLQQRCGLFQLPILILELLRDTCPPEGMWDNFSSRAQKACGKSKPEALTSLSSLSCNLHPWTQGLFKLVHGPSASGCLMLDKWLLVDQPLSYPPRVLLIQMPRMSCCRMAEQKESTSSNHPDSPLLLLGIHTYCELQEKSKTWKQSAEGFRFSVPLFQPIRSEREWLSTSVSSGNVALGFP</sequence>
<dbReference type="AlphaFoldDB" id="A0A3L8SL41"/>
<keyword evidence="2" id="KW-1185">Reference proteome</keyword>
<proteinExistence type="predicted"/>
<dbReference type="Proteomes" id="UP000276834">
    <property type="component" value="Unassembled WGS sequence"/>
</dbReference>
<name>A0A3L8SL41_CHLGU</name>
<evidence type="ECO:0000313" key="1">
    <source>
        <dbReference type="EMBL" id="RLW04073.1"/>
    </source>
</evidence>
<evidence type="ECO:0000313" key="2">
    <source>
        <dbReference type="Proteomes" id="UP000276834"/>
    </source>
</evidence>
<gene>
    <name evidence="1" type="ORF">DV515_00006025</name>
</gene>
<comment type="caution">
    <text evidence="1">The sequence shown here is derived from an EMBL/GenBank/DDBJ whole genome shotgun (WGS) entry which is preliminary data.</text>
</comment>
<protein>
    <submittedName>
        <fullName evidence="1">Uncharacterized protein</fullName>
    </submittedName>
</protein>
<accession>A0A3L8SL41</accession>
<dbReference type="EMBL" id="QUSF01000014">
    <property type="protein sequence ID" value="RLW04073.1"/>
    <property type="molecule type" value="Genomic_DNA"/>
</dbReference>
<reference evidence="1 2" key="1">
    <citation type="journal article" date="2018" name="Proc. R. Soc. B">
        <title>A non-coding region near Follistatin controls head colour polymorphism in the Gouldian finch.</title>
        <authorList>
            <person name="Toomey M.B."/>
            <person name="Marques C.I."/>
            <person name="Andrade P."/>
            <person name="Araujo P.M."/>
            <person name="Sabatino S."/>
            <person name="Gazda M.A."/>
            <person name="Afonso S."/>
            <person name="Lopes R.J."/>
            <person name="Corbo J.C."/>
            <person name="Carneiro M."/>
        </authorList>
    </citation>
    <scope>NUCLEOTIDE SEQUENCE [LARGE SCALE GENOMIC DNA]</scope>
    <source>
        <strain evidence="1">Red01</strain>
        <tissue evidence="1">Muscle</tissue>
    </source>
</reference>